<reference evidence="2 3" key="1">
    <citation type="submission" date="2014-05" db="EMBL/GenBank/DDBJ databases">
        <title>Draft genome sequence of Amycolatopsis rifamycinica DSM 46095.</title>
        <authorList>
            <person name="Lal R."/>
            <person name="Saxena A."/>
            <person name="Kumari R."/>
            <person name="Mukherjee U."/>
            <person name="Singh P."/>
            <person name="Sangwan N."/>
            <person name="Mahato N.K."/>
        </authorList>
    </citation>
    <scope>NUCLEOTIDE SEQUENCE [LARGE SCALE GENOMIC DNA]</scope>
    <source>
        <strain evidence="2 3">DSM 46095</strain>
    </source>
</reference>
<organism evidence="2 3">
    <name type="scientific">Amycolatopsis rifamycinica</name>
    <dbReference type="NCBI Taxonomy" id="287986"/>
    <lineage>
        <taxon>Bacteria</taxon>
        <taxon>Bacillati</taxon>
        <taxon>Actinomycetota</taxon>
        <taxon>Actinomycetes</taxon>
        <taxon>Pseudonocardiales</taxon>
        <taxon>Pseudonocardiaceae</taxon>
        <taxon>Amycolatopsis</taxon>
    </lineage>
</organism>
<protein>
    <recommendedName>
        <fullName evidence="1">Effector-associated domain-containing protein</fullName>
    </recommendedName>
</protein>
<proteinExistence type="predicted"/>
<sequence length="319" mass="34988">MTGDPAALHKTIMAVDIAGYNDPKRTAAHQLAVHEGFWDLLRASFDEVGIPWDDCFTENTGDGAMIQLPAEIAKAGLVARLPDCLLAGLRRYNTVHAAEANVQLRVALHAGEVLQASHGTVSQATSFAFRILDAPEAKSALKESGAALALIVSDEFYRHVVAHDPAADPRSYQRIRVHVKETAAEAWLRLIGGVANGVAPLPRAALSTASVNGEHREALGTDLSLDQIWELTELLLTIPSVAEESGRRVLLSWLRPEIRAMVPHHSQTRLHVLELVRTCARYQGGLTELVMTIQMLEPGSEPVRRLSDHVARWRTIDRR</sequence>
<dbReference type="InterPro" id="IPR029787">
    <property type="entry name" value="Nucleotide_cyclase"/>
</dbReference>
<keyword evidence="3" id="KW-1185">Reference proteome</keyword>
<comment type="caution">
    <text evidence="2">The sequence shown here is derived from an EMBL/GenBank/DDBJ whole genome shotgun (WGS) entry which is preliminary data.</text>
</comment>
<gene>
    <name evidence="2" type="ORF">DV20_06155</name>
</gene>
<evidence type="ECO:0000313" key="2">
    <source>
        <dbReference type="EMBL" id="KDN23297.1"/>
    </source>
</evidence>
<dbReference type="AlphaFoldDB" id="A0A066UBQ8"/>
<dbReference type="Gene3D" id="3.30.70.1230">
    <property type="entry name" value="Nucleotide cyclase"/>
    <property type="match status" value="1"/>
</dbReference>
<evidence type="ECO:0000313" key="3">
    <source>
        <dbReference type="Proteomes" id="UP000027345"/>
    </source>
</evidence>
<dbReference type="Pfam" id="PF19956">
    <property type="entry name" value="EAD2"/>
    <property type="match status" value="1"/>
</dbReference>
<evidence type="ECO:0000259" key="1">
    <source>
        <dbReference type="Pfam" id="PF19956"/>
    </source>
</evidence>
<dbReference type="STRING" id="287986.DV20_06155"/>
<dbReference type="eggNOG" id="COG3903">
    <property type="taxonomic scope" value="Bacteria"/>
</dbReference>
<dbReference type="SUPFAM" id="SSF55073">
    <property type="entry name" value="Nucleotide cyclase"/>
    <property type="match status" value="1"/>
</dbReference>
<feature type="domain" description="Effector-associated" evidence="1">
    <location>
        <begin position="233"/>
        <end position="310"/>
    </location>
</feature>
<dbReference type="InterPro" id="IPR045431">
    <property type="entry name" value="EAD2"/>
</dbReference>
<dbReference type="Proteomes" id="UP000027345">
    <property type="component" value="Unassembled WGS sequence"/>
</dbReference>
<dbReference type="EMBL" id="JMQI01000011">
    <property type="protein sequence ID" value="KDN23297.1"/>
    <property type="molecule type" value="Genomic_DNA"/>
</dbReference>
<accession>A0A066UBQ8</accession>
<name>A0A066UBQ8_9PSEU</name>